<keyword evidence="7" id="KW-0732">Signal</keyword>
<evidence type="ECO:0000256" key="7">
    <source>
        <dbReference type="ARBA" id="ARBA00022729"/>
    </source>
</evidence>
<keyword evidence="5" id="KW-0964">Secreted</keyword>
<accession>A0A9P7KNB4</accession>
<dbReference type="Pfam" id="PF13673">
    <property type="entry name" value="Acetyltransf_10"/>
    <property type="match status" value="1"/>
</dbReference>
<evidence type="ECO:0000256" key="2">
    <source>
        <dbReference type="ARBA" id="ARBA00004613"/>
    </source>
</evidence>
<evidence type="ECO:0000256" key="4">
    <source>
        <dbReference type="ARBA" id="ARBA00012784"/>
    </source>
</evidence>
<comment type="subcellular location">
    <subcellularLocation>
        <location evidence="2">Secreted</location>
    </subcellularLocation>
</comment>
<dbReference type="GO" id="GO:0005576">
    <property type="term" value="C:extracellular region"/>
    <property type="evidence" value="ECO:0007669"/>
    <property type="project" value="UniProtKB-SubCell"/>
</dbReference>
<evidence type="ECO:0000259" key="10">
    <source>
        <dbReference type="PROSITE" id="PS51186"/>
    </source>
</evidence>
<comment type="similarity">
    <text evidence="3">Belongs to the metallo-dependent hydrolases superfamily. Adenosine and AMP deaminases family. ADGF subfamily.</text>
</comment>
<dbReference type="InterPro" id="IPR016181">
    <property type="entry name" value="Acyl_CoA_acyltransferase"/>
</dbReference>
<evidence type="ECO:0000256" key="9">
    <source>
        <dbReference type="ARBA" id="ARBA00047764"/>
    </source>
</evidence>
<dbReference type="AlphaFoldDB" id="A0A9P7KNB4"/>
<name>A0A9P7KNB4_9HYPO</name>
<dbReference type="EC" id="3.5.4.4" evidence="4"/>
<dbReference type="SUPFAM" id="SSF51556">
    <property type="entry name" value="Metallo-dependent hydrolases"/>
    <property type="match status" value="1"/>
</dbReference>
<dbReference type="EMBL" id="JAGPUO010000021">
    <property type="protein sequence ID" value="KAG5656578.1"/>
    <property type="molecule type" value="Genomic_DNA"/>
</dbReference>
<keyword evidence="12" id="KW-1185">Reference proteome</keyword>
<evidence type="ECO:0000256" key="1">
    <source>
        <dbReference type="ARBA" id="ARBA00001947"/>
    </source>
</evidence>
<dbReference type="SUPFAM" id="SSF55729">
    <property type="entry name" value="Acyl-CoA N-acyltransferases (Nat)"/>
    <property type="match status" value="1"/>
</dbReference>
<feature type="domain" description="N-acetyltransferase" evidence="10">
    <location>
        <begin position="3"/>
        <end position="204"/>
    </location>
</feature>
<dbReference type="Gene3D" id="3.40.630.30">
    <property type="match status" value="1"/>
</dbReference>
<dbReference type="Gene3D" id="3.20.20.140">
    <property type="entry name" value="Metal-dependent hydrolases"/>
    <property type="match status" value="1"/>
</dbReference>
<dbReference type="GO" id="GO:0046872">
    <property type="term" value="F:metal ion binding"/>
    <property type="evidence" value="ECO:0007669"/>
    <property type="project" value="UniProtKB-KW"/>
</dbReference>
<evidence type="ECO:0000313" key="11">
    <source>
        <dbReference type="EMBL" id="KAG5656578.1"/>
    </source>
</evidence>
<dbReference type="PANTHER" id="PTHR11409">
    <property type="entry name" value="ADENOSINE DEAMINASE"/>
    <property type="match status" value="1"/>
</dbReference>
<evidence type="ECO:0000256" key="6">
    <source>
        <dbReference type="ARBA" id="ARBA00022723"/>
    </source>
</evidence>
<dbReference type="InterPro" id="IPR001365">
    <property type="entry name" value="A_deaminase_dom"/>
</dbReference>
<evidence type="ECO:0000313" key="12">
    <source>
        <dbReference type="Proteomes" id="UP000782241"/>
    </source>
</evidence>
<evidence type="ECO:0000256" key="3">
    <source>
        <dbReference type="ARBA" id="ARBA00006083"/>
    </source>
</evidence>
<dbReference type="GO" id="GO:0016747">
    <property type="term" value="F:acyltransferase activity, transferring groups other than amino-acyl groups"/>
    <property type="evidence" value="ECO:0007669"/>
    <property type="project" value="InterPro"/>
</dbReference>
<comment type="catalytic activity">
    <reaction evidence="9">
        <text>adenosine + H2O + H(+) = inosine + NH4(+)</text>
        <dbReference type="Rhea" id="RHEA:24408"/>
        <dbReference type="ChEBI" id="CHEBI:15377"/>
        <dbReference type="ChEBI" id="CHEBI:15378"/>
        <dbReference type="ChEBI" id="CHEBI:16335"/>
        <dbReference type="ChEBI" id="CHEBI:17596"/>
        <dbReference type="ChEBI" id="CHEBI:28938"/>
        <dbReference type="EC" id="3.5.4.4"/>
    </reaction>
</comment>
<dbReference type="FunFam" id="3.20.20.140:FF:000017">
    <property type="entry name" value="Adenosine deaminase 2"/>
    <property type="match status" value="1"/>
</dbReference>
<keyword evidence="8" id="KW-0378">Hydrolase</keyword>
<reference evidence="11" key="1">
    <citation type="submission" date="2021-04" db="EMBL/GenBank/DDBJ databases">
        <title>Draft genome of Fusarium avenaceum strain F156N33, isolated from an atmospheric sample in Virginia.</title>
        <authorList>
            <person name="Yang S."/>
            <person name="Vinatzer B.A."/>
            <person name="Coleman J."/>
        </authorList>
    </citation>
    <scope>NUCLEOTIDE SEQUENCE</scope>
    <source>
        <strain evidence="11">F156N33</strain>
    </source>
</reference>
<dbReference type="Pfam" id="PF00962">
    <property type="entry name" value="A_deaminase"/>
    <property type="match status" value="1"/>
</dbReference>
<protein>
    <recommendedName>
        <fullName evidence="4">adenosine deaminase</fullName>
        <ecNumber evidence="4">3.5.4.4</ecNumber>
    </recommendedName>
</protein>
<keyword evidence="6" id="KW-0479">Metal-binding</keyword>
<comment type="cofactor">
    <cofactor evidence="1">
        <name>Zn(2+)</name>
        <dbReference type="ChEBI" id="CHEBI:29105"/>
    </cofactor>
</comment>
<dbReference type="GO" id="GO:0046103">
    <property type="term" value="P:inosine biosynthetic process"/>
    <property type="evidence" value="ECO:0007669"/>
    <property type="project" value="TreeGrafter"/>
</dbReference>
<dbReference type="GO" id="GO:0006154">
    <property type="term" value="P:adenosine catabolic process"/>
    <property type="evidence" value="ECO:0007669"/>
    <property type="project" value="TreeGrafter"/>
</dbReference>
<dbReference type="Proteomes" id="UP000782241">
    <property type="component" value="Unassembled WGS sequence"/>
</dbReference>
<dbReference type="InterPro" id="IPR032466">
    <property type="entry name" value="Metal_Hydrolase"/>
</dbReference>
<evidence type="ECO:0000256" key="5">
    <source>
        <dbReference type="ARBA" id="ARBA00022525"/>
    </source>
</evidence>
<dbReference type="PANTHER" id="PTHR11409:SF37">
    <property type="entry name" value="ADENOSINE DEAMINASE DOMAIN-CONTAINING PROTEIN"/>
    <property type="match status" value="1"/>
</dbReference>
<dbReference type="InterPro" id="IPR000182">
    <property type="entry name" value="GNAT_dom"/>
</dbReference>
<gene>
    <name evidence="11" type="ORF">KAF25_000165</name>
</gene>
<dbReference type="InterPro" id="IPR006330">
    <property type="entry name" value="Ado/ade_deaminase"/>
</dbReference>
<evidence type="ECO:0000256" key="8">
    <source>
        <dbReference type="ARBA" id="ARBA00022801"/>
    </source>
</evidence>
<proteinExistence type="inferred from homology"/>
<sequence length="840" mass="95667">MALKVLPATEADAPRAAAIETMAYGPNPLDSVLFPGPRTSGPSTRASDLVDLLQKSPACRWAKVVDTNIGENEDEMVAFAMWYVWETPPTDAQHSFSSDRGPSSNPEVCKLFFGGMNKMRVDYMKETPYVYLKLLHTDPKHQRRGAASLLLESGLEEADRLNIPTCLESSVEGRKLYEKFGFKEVDRNTNDFSRWGGPADITIPLMSELVDGAKDPQRQHIPEERDRHDRKDYSHTDFMARLSQRATHPAKKARMREPLLDDAAAARNHIQAHDVEIAARESIVGPSKPAGANALSQVPGNVGEYFKLRERMAAREKALDFDHTCRARSTPEEKHADAILQRLRREDEENVYAQAPPRTGYGGQQHPRFPGDHFLGNKHLIDQTALFKIAQHMPKGGHLHIHFNACLAPQVLLNLAKEMDRMFITSNVPLISDDNHTNFDRCEIQFSLLSPEKETPGDLFSVEYQPRQTMPFREFLEKFQKHYNKDSTSVDEWLYEKLMFHEEEAHNSLQTASGAWEKFNGRTRMMKGLFNYATAYKRYTRLCLEDFMRDNISYAEIRPNFMTSNQLWSDDGTQLIDNKGIMELIIEEVMNFQVDMRKQGRYFGGLKVIYCTPRSFEPAQIEAALTECLNFKQIWPGWIAGFDLVGEEAKGRPIKDFIPELLKFQDDCTREGVDIPFLFHCGETLDMGTDTDGNLIDALLLKSKRIGHGFALAKHPYVMQHMKERGVCLELCPISNEILGLTPRVSGHTMYQLLANNVHCTVSSDNGTLFRSSLSHDFYQVLIGKADMGLFGWKQLALWSLEHACLSASEYSSISRDWEEKWKAFVQWVIEEYDDQTKSA</sequence>
<organism evidence="11 12">
    <name type="scientific">Fusarium avenaceum</name>
    <dbReference type="NCBI Taxonomy" id="40199"/>
    <lineage>
        <taxon>Eukaryota</taxon>
        <taxon>Fungi</taxon>
        <taxon>Dikarya</taxon>
        <taxon>Ascomycota</taxon>
        <taxon>Pezizomycotina</taxon>
        <taxon>Sordariomycetes</taxon>
        <taxon>Hypocreomycetidae</taxon>
        <taxon>Hypocreales</taxon>
        <taxon>Nectriaceae</taxon>
        <taxon>Fusarium</taxon>
        <taxon>Fusarium tricinctum species complex</taxon>
    </lineage>
</organism>
<dbReference type="CDD" id="cd04301">
    <property type="entry name" value="NAT_SF"/>
    <property type="match status" value="1"/>
</dbReference>
<comment type="caution">
    <text evidence="11">The sequence shown here is derived from an EMBL/GenBank/DDBJ whole genome shotgun (WGS) entry which is preliminary data.</text>
</comment>
<dbReference type="PROSITE" id="PS51186">
    <property type="entry name" value="GNAT"/>
    <property type="match status" value="1"/>
</dbReference>
<dbReference type="GO" id="GO:0004000">
    <property type="term" value="F:adenosine deaminase activity"/>
    <property type="evidence" value="ECO:0007669"/>
    <property type="project" value="TreeGrafter"/>
</dbReference>